<dbReference type="Gene3D" id="3.10.290.10">
    <property type="entry name" value="RNA-binding S4 domain"/>
    <property type="match status" value="1"/>
</dbReference>
<sequence length="64" mass="6659">MRIPPGTTLGRALKAASLVGSGGEAKVLIQAGEVSVNGEAETRRGRRLEEGDVVEVGDERLEIG</sequence>
<dbReference type="GO" id="GO:0003723">
    <property type="term" value="F:RNA binding"/>
    <property type="evidence" value="ECO:0007669"/>
    <property type="project" value="UniProtKB-KW"/>
</dbReference>
<dbReference type="CDD" id="cd00165">
    <property type="entry name" value="S4"/>
    <property type="match status" value="1"/>
</dbReference>
<protein>
    <submittedName>
        <fullName evidence="2">Uncharacterized protein</fullName>
    </submittedName>
</protein>
<dbReference type="InterPro" id="IPR036986">
    <property type="entry name" value="S4_RNA-bd_sf"/>
</dbReference>
<evidence type="ECO:0000313" key="2">
    <source>
        <dbReference type="EMBL" id="CAA9466936.1"/>
    </source>
</evidence>
<proteinExistence type="predicted"/>
<dbReference type="EMBL" id="CADCVF010000074">
    <property type="protein sequence ID" value="CAA9466936.1"/>
    <property type="molecule type" value="Genomic_DNA"/>
</dbReference>
<organism evidence="2">
    <name type="scientific">uncultured Rubrobacteraceae bacterium</name>
    <dbReference type="NCBI Taxonomy" id="349277"/>
    <lineage>
        <taxon>Bacteria</taxon>
        <taxon>Bacillati</taxon>
        <taxon>Actinomycetota</taxon>
        <taxon>Rubrobacteria</taxon>
        <taxon>Rubrobacterales</taxon>
        <taxon>Rubrobacteraceae</taxon>
        <taxon>environmental samples</taxon>
    </lineage>
</organism>
<dbReference type="PROSITE" id="PS50889">
    <property type="entry name" value="S4"/>
    <property type="match status" value="1"/>
</dbReference>
<dbReference type="AlphaFoldDB" id="A0A6J4R8A8"/>
<dbReference type="Pfam" id="PF13275">
    <property type="entry name" value="S4_2"/>
    <property type="match status" value="1"/>
</dbReference>
<gene>
    <name evidence="2" type="ORF">AVDCRST_MAG58-3598</name>
</gene>
<evidence type="ECO:0000256" key="1">
    <source>
        <dbReference type="PROSITE-ProRule" id="PRU00182"/>
    </source>
</evidence>
<dbReference type="SUPFAM" id="SSF55174">
    <property type="entry name" value="Alpha-L RNA-binding motif"/>
    <property type="match status" value="1"/>
</dbReference>
<reference evidence="2" key="1">
    <citation type="submission" date="2020-02" db="EMBL/GenBank/DDBJ databases">
        <authorList>
            <person name="Meier V. D."/>
        </authorList>
    </citation>
    <scope>NUCLEOTIDE SEQUENCE</scope>
    <source>
        <strain evidence="2">AVDCRST_MAG58</strain>
    </source>
</reference>
<keyword evidence="1" id="KW-0694">RNA-binding</keyword>
<accession>A0A6J4R8A8</accession>
<name>A0A6J4R8A8_9ACTN</name>